<reference evidence="2" key="1">
    <citation type="submission" date="2018-05" db="EMBL/GenBank/DDBJ databases">
        <authorList>
            <person name="Lanie J.A."/>
            <person name="Ng W.-L."/>
            <person name="Kazmierczak K.M."/>
            <person name="Andrzejewski T.M."/>
            <person name="Davidsen T.M."/>
            <person name="Wayne K.J."/>
            <person name="Tettelin H."/>
            <person name="Glass J.I."/>
            <person name="Rusch D."/>
            <person name="Podicherti R."/>
            <person name="Tsui H.-C.T."/>
            <person name="Winkler M.E."/>
        </authorList>
    </citation>
    <scope>NUCLEOTIDE SEQUENCE</scope>
</reference>
<dbReference type="PANTHER" id="PTHR20883:SF14">
    <property type="entry name" value="PHYTANOYL-COA DIOXYGENASE"/>
    <property type="match status" value="1"/>
</dbReference>
<protein>
    <recommendedName>
        <fullName evidence="3">Phytanoyl-CoA dioxygenase</fullName>
    </recommendedName>
</protein>
<dbReference type="EMBL" id="UINC01091755">
    <property type="protein sequence ID" value="SVC44762.1"/>
    <property type="molecule type" value="Genomic_DNA"/>
</dbReference>
<dbReference type="PANTHER" id="PTHR20883">
    <property type="entry name" value="PHYTANOYL-COA DIOXYGENASE DOMAIN CONTAINING 1"/>
    <property type="match status" value="1"/>
</dbReference>
<dbReference type="InterPro" id="IPR008775">
    <property type="entry name" value="Phytyl_CoA_dOase-like"/>
</dbReference>
<sequence length="213" mass="24578">MKGYSENQTNSLNDKQIQAFHNQGYLAIERLIDPSDLDLLIHVISDVVDRKARHFYKEGMISDFRQGSAFDKRWYEILQQFNGQNEVYGWHKTVFGKPLFNLITHETVLDVVGSLTDGEIQFNGDFWVRPKLPFEKLTTLPWHQDSAYMPNTEHHTHLSVWLPLVDVDHENGTLQLLPGSHKMGLQPHHCIEGETFRSPTQDPVVESDEVVTL</sequence>
<evidence type="ECO:0000313" key="2">
    <source>
        <dbReference type="EMBL" id="SVC44762.1"/>
    </source>
</evidence>
<dbReference type="Pfam" id="PF05721">
    <property type="entry name" value="PhyH"/>
    <property type="match status" value="1"/>
</dbReference>
<organism evidence="2">
    <name type="scientific">marine metagenome</name>
    <dbReference type="NCBI Taxonomy" id="408172"/>
    <lineage>
        <taxon>unclassified sequences</taxon>
        <taxon>metagenomes</taxon>
        <taxon>ecological metagenomes</taxon>
    </lineage>
</organism>
<dbReference type="Gene3D" id="2.60.120.620">
    <property type="entry name" value="q2cbj1_9rhob like domain"/>
    <property type="match status" value="1"/>
</dbReference>
<name>A0A382MBF2_9ZZZZ</name>
<proteinExistence type="predicted"/>
<evidence type="ECO:0008006" key="3">
    <source>
        <dbReference type="Google" id="ProtNLM"/>
    </source>
</evidence>
<dbReference type="AlphaFoldDB" id="A0A382MBF2"/>
<evidence type="ECO:0000256" key="1">
    <source>
        <dbReference type="SAM" id="MobiDB-lite"/>
    </source>
</evidence>
<accession>A0A382MBF2</accession>
<gene>
    <name evidence="2" type="ORF">METZ01_LOCUS297616</name>
</gene>
<feature type="non-terminal residue" evidence="2">
    <location>
        <position position="213"/>
    </location>
</feature>
<feature type="region of interest" description="Disordered" evidence="1">
    <location>
        <begin position="194"/>
        <end position="213"/>
    </location>
</feature>
<dbReference type="SUPFAM" id="SSF51197">
    <property type="entry name" value="Clavaminate synthase-like"/>
    <property type="match status" value="1"/>
</dbReference>